<keyword evidence="3" id="KW-1185">Reference proteome</keyword>
<organism evidence="2 3">
    <name type="scientific">Terracoccus luteus</name>
    <dbReference type="NCBI Taxonomy" id="53356"/>
    <lineage>
        <taxon>Bacteria</taxon>
        <taxon>Bacillati</taxon>
        <taxon>Actinomycetota</taxon>
        <taxon>Actinomycetes</taxon>
        <taxon>Micrococcales</taxon>
        <taxon>Intrasporangiaceae</taxon>
        <taxon>Terracoccus</taxon>
    </lineage>
</organism>
<dbReference type="InterPro" id="IPR000182">
    <property type="entry name" value="GNAT_dom"/>
</dbReference>
<reference evidence="2 3" key="1">
    <citation type="submission" date="2018-10" db="EMBL/GenBank/DDBJ databases">
        <title>Sequencing the genomes of 1000 actinobacteria strains.</title>
        <authorList>
            <person name="Klenk H.-P."/>
        </authorList>
    </citation>
    <scope>NUCLEOTIDE SEQUENCE [LARGE SCALE GENOMIC DNA]</scope>
    <source>
        <strain evidence="2 3">DSM 44267</strain>
    </source>
</reference>
<sequence>MRSVPPPPLTPSDGTDRLTEVEAYYDRVPRATATAESHGPFTLFVADEDSGFGFYARPTLGGTAGFTPDDVTAVLATQRSRDLPRAIEWVDEVTPDLLPAARAAGHEPHRYPLLVLAGDADVEPDPRARVLAPAEPHLALAVGAVHAGFTGTDDVQRGDPGSRPRLMEQGDLVVVASFEGGRLRGAGSASPRGAVAELMGIAVPPGHRHRGHGTAITRSLVAACRERGVATVFLTAGSDAAADIYRRIGFVDVATACILTVDD</sequence>
<dbReference type="EMBL" id="RBXT01000001">
    <property type="protein sequence ID" value="RKT76753.1"/>
    <property type="molecule type" value="Genomic_DNA"/>
</dbReference>
<dbReference type="CDD" id="cd04301">
    <property type="entry name" value="NAT_SF"/>
    <property type="match status" value="1"/>
</dbReference>
<dbReference type="Pfam" id="PF00583">
    <property type="entry name" value="Acetyltransf_1"/>
    <property type="match status" value="1"/>
</dbReference>
<comment type="caution">
    <text evidence="2">The sequence shown here is derived from an EMBL/GenBank/DDBJ whole genome shotgun (WGS) entry which is preliminary data.</text>
</comment>
<gene>
    <name evidence="2" type="ORF">DFJ68_0152</name>
</gene>
<dbReference type="PROSITE" id="PS51186">
    <property type="entry name" value="GNAT"/>
    <property type="match status" value="1"/>
</dbReference>
<evidence type="ECO:0000259" key="1">
    <source>
        <dbReference type="PROSITE" id="PS51186"/>
    </source>
</evidence>
<evidence type="ECO:0000313" key="2">
    <source>
        <dbReference type="EMBL" id="RKT76753.1"/>
    </source>
</evidence>
<accession>A0A495XWB6</accession>
<dbReference type="AlphaFoldDB" id="A0A495XWB6"/>
<dbReference type="Gene3D" id="3.40.630.30">
    <property type="match status" value="1"/>
</dbReference>
<feature type="domain" description="N-acetyltransferase" evidence="1">
    <location>
        <begin position="129"/>
        <end position="263"/>
    </location>
</feature>
<dbReference type="Proteomes" id="UP000278440">
    <property type="component" value="Unassembled WGS sequence"/>
</dbReference>
<keyword evidence="2" id="KW-0808">Transferase</keyword>
<dbReference type="InterPro" id="IPR016181">
    <property type="entry name" value="Acyl_CoA_acyltransferase"/>
</dbReference>
<name>A0A495XWB6_9MICO</name>
<proteinExistence type="predicted"/>
<evidence type="ECO:0000313" key="3">
    <source>
        <dbReference type="Proteomes" id="UP000278440"/>
    </source>
</evidence>
<protein>
    <submittedName>
        <fullName evidence="2">Putative GNAT family acetyltransferase</fullName>
    </submittedName>
</protein>
<dbReference type="SUPFAM" id="SSF55729">
    <property type="entry name" value="Acyl-CoA N-acyltransferases (Nat)"/>
    <property type="match status" value="1"/>
</dbReference>
<dbReference type="OrthoDB" id="5503463at2"/>
<dbReference type="GO" id="GO:0016747">
    <property type="term" value="F:acyltransferase activity, transferring groups other than amino-acyl groups"/>
    <property type="evidence" value="ECO:0007669"/>
    <property type="project" value="InterPro"/>
</dbReference>